<accession>A0ABP3LXR1</accession>
<dbReference type="EMBL" id="BAAADB010000012">
    <property type="protein sequence ID" value="GAA0508236.1"/>
    <property type="molecule type" value="Genomic_DNA"/>
</dbReference>
<keyword evidence="2" id="KW-1185">Reference proteome</keyword>
<proteinExistence type="predicted"/>
<comment type="caution">
    <text evidence="1">The sequence shown here is derived from an EMBL/GenBank/DDBJ whole genome shotgun (WGS) entry which is preliminary data.</text>
</comment>
<reference evidence="2" key="1">
    <citation type="journal article" date="2019" name="Int. J. Syst. Evol. Microbiol.">
        <title>The Global Catalogue of Microorganisms (GCM) 10K type strain sequencing project: providing services to taxonomists for standard genome sequencing and annotation.</title>
        <authorList>
            <consortium name="The Broad Institute Genomics Platform"/>
            <consortium name="The Broad Institute Genome Sequencing Center for Infectious Disease"/>
            <person name="Wu L."/>
            <person name="Ma J."/>
        </authorList>
    </citation>
    <scope>NUCLEOTIDE SEQUENCE [LARGE SCALE GENOMIC DNA]</scope>
    <source>
        <strain evidence="2">JCM 14368</strain>
    </source>
</reference>
<dbReference type="RefSeq" id="WP_343757435.1">
    <property type="nucleotide sequence ID" value="NZ_BAAADB010000012.1"/>
</dbReference>
<dbReference type="Proteomes" id="UP001500191">
    <property type="component" value="Unassembled WGS sequence"/>
</dbReference>
<organism evidence="1 2">
    <name type="scientific">Deinococcus depolymerans</name>
    <dbReference type="NCBI Taxonomy" id="392408"/>
    <lineage>
        <taxon>Bacteria</taxon>
        <taxon>Thermotogati</taxon>
        <taxon>Deinococcota</taxon>
        <taxon>Deinococci</taxon>
        <taxon>Deinococcales</taxon>
        <taxon>Deinococcaceae</taxon>
        <taxon>Deinococcus</taxon>
    </lineage>
</organism>
<protein>
    <submittedName>
        <fullName evidence="1">Uncharacterized protein</fullName>
    </submittedName>
</protein>
<evidence type="ECO:0000313" key="2">
    <source>
        <dbReference type="Proteomes" id="UP001500191"/>
    </source>
</evidence>
<gene>
    <name evidence="1" type="ORF">GCM10008937_15070</name>
</gene>
<evidence type="ECO:0000313" key="1">
    <source>
        <dbReference type="EMBL" id="GAA0508236.1"/>
    </source>
</evidence>
<name>A0ABP3LXR1_9DEIO</name>
<sequence>MNESTPPGVYVTVTHVETGEVVRHLGPYDTAAAARTAAGQQAGQPLTWARDPETWRAEIFPFSYHVPADPPAELP</sequence>